<dbReference type="Proteomes" id="UP001204068">
    <property type="component" value="Unassembled WGS sequence"/>
</dbReference>
<dbReference type="EMBL" id="JANILD010000009">
    <property type="protein sequence ID" value="MCQ9304914.1"/>
    <property type="molecule type" value="Genomic_DNA"/>
</dbReference>
<organism evidence="2 3">
    <name type="scientific">Mammaliicoccus sciuri</name>
    <name type="common">Staphylococcus sciuri</name>
    <dbReference type="NCBI Taxonomy" id="1296"/>
    <lineage>
        <taxon>Bacteria</taxon>
        <taxon>Bacillati</taxon>
        <taxon>Bacillota</taxon>
        <taxon>Bacilli</taxon>
        <taxon>Bacillales</taxon>
        <taxon>Staphylococcaceae</taxon>
        <taxon>Mammaliicoccus</taxon>
    </lineage>
</organism>
<name>A0AAW5LTL6_MAMSC</name>
<evidence type="ECO:0000313" key="2">
    <source>
        <dbReference type="EMBL" id="MCQ9304914.1"/>
    </source>
</evidence>
<dbReference type="AlphaFoldDB" id="A0AAW5LTL6"/>
<evidence type="ECO:0000313" key="3">
    <source>
        <dbReference type="Proteomes" id="UP001204068"/>
    </source>
</evidence>
<feature type="compositionally biased region" description="Basic and acidic residues" evidence="1">
    <location>
        <begin position="34"/>
        <end position="53"/>
    </location>
</feature>
<proteinExistence type="predicted"/>
<dbReference type="RefSeq" id="WP_257099581.1">
    <property type="nucleotide sequence ID" value="NZ_JANILD010000009.1"/>
</dbReference>
<sequence>MGNNDFGRNIKSEEPRKNNDGRPVLTGVKKKSAKKEPNKPFPSEEKRMTTKISRDADNILKNFKDKYRMPKVETLESAVEMYELIDQYIPEYSGETKHQAIKRLLEENYK</sequence>
<protein>
    <submittedName>
        <fullName evidence="2">Uncharacterized protein</fullName>
    </submittedName>
</protein>
<gene>
    <name evidence="2" type="ORF">NQ032_14990</name>
</gene>
<evidence type="ECO:0000256" key="1">
    <source>
        <dbReference type="SAM" id="MobiDB-lite"/>
    </source>
</evidence>
<feature type="region of interest" description="Disordered" evidence="1">
    <location>
        <begin position="1"/>
        <end position="53"/>
    </location>
</feature>
<reference evidence="2" key="1">
    <citation type="submission" date="2022-07" db="EMBL/GenBank/DDBJ databases">
        <title>Bacterial species isolated from the porcine tonsil microbiota.</title>
        <authorList>
            <person name="Oliveira I.M.F."/>
        </authorList>
    </citation>
    <scope>NUCLEOTIDE SEQUENCE</scope>
    <source>
        <strain evidence="2">8QC2O2</strain>
    </source>
</reference>
<accession>A0AAW5LTL6</accession>
<feature type="compositionally biased region" description="Basic and acidic residues" evidence="1">
    <location>
        <begin position="8"/>
        <end position="20"/>
    </location>
</feature>
<comment type="caution">
    <text evidence="2">The sequence shown here is derived from an EMBL/GenBank/DDBJ whole genome shotgun (WGS) entry which is preliminary data.</text>
</comment>